<name>D6RP26_COPC7</name>
<proteinExistence type="predicted"/>
<gene>
    <name evidence="2" type="ORF">CC1G_15038</name>
</gene>
<feature type="transmembrane region" description="Helical" evidence="1">
    <location>
        <begin position="113"/>
        <end position="132"/>
    </location>
</feature>
<sequence length="250" mass="28419">MSRDVRVDRNIPPEFRSRVAPSSYRREDFTDCAYYASIIKRKAGERCAIRQAVVVVPYDEDDKMQTGLRQRVPFTFKPEDDDNDNTVLDDEQQEEILKTLRAATAVMNEQSRLLVWVVVGLSALLQIVVLFKASPSPLLFLFPNPKAGHIPFSIPLTLLYIAIHANLLVLSDIPNGILQSSQALPLKFLYPVAAIAPSLSIYLRNPWQVSIWWCTTFTMVYLTQFILDTIEDQNYQVAQLEGLRYRAPGA</sequence>
<reference evidence="2 3" key="1">
    <citation type="journal article" date="2010" name="Proc. Natl. Acad. Sci. U.S.A.">
        <title>Insights into evolution of multicellular fungi from the assembled chromosomes of the mushroom Coprinopsis cinerea (Coprinus cinereus).</title>
        <authorList>
            <person name="Stajich J.E."/>
            <person name="Wilke S.K."/>
            <person name="Ahren D."/>
            <person name="Au C.H."/>
            <person name="Birren B.W."/>
            <person name="Borodovsky M."/>
            <person name="Burns C."/>
            <person name="Canback B."/>
            <person name="Casselton L.A."/>
            <person name="Cheng C.K."/>
            <person name="Deng J."/>
            <person name="Dietrich F.S."/>
            <person name="Fargo D.C."/>
            <person name="Farman M.L."/>
            <person name="Gathman A.C."/>
            <person name="Goldberg J."/>
            <person name="Guigo R."/>
            <person name="Hoegger P.J."/>
            <person name="Hooker J.B."/>
            <person name="Huggins A."/>
            <person name="James T.Y."/>
            <person name="Kamada T."/>
            <person name="Kilaru S."/>
            <person name="Kodira C."/>
            <person name="Kues U."/>
            <person name="Kupfer D."/>
            <person name="Kwan H.S."/>
            <person name="Lomsadze A."/>
            <person name="Li W."/>
            <person name="Lilly W.W."/>
            <person name="Ma L.J."/>
            <person name="Mackey A.J."/>
            <person name="Manning G."/>
            <person name="Martin F."/>
            <person name="Muraguchi H."/>
            <person name="Natvig D.O."/>
            <person name="Palmerini H."/>
            <person name="Ramesh M.A."/>
            <person name="Rehmeyer C.J."/>
            <person name="Roe B.A."/>
            <person name="Shenoy N."/>
            <person name="Stanke M."/>
            <person name="Ter-Hovhannisyan V."/>
            <person name="Tunlid A."/>
            <person name="Velagapudi R."/>
            <person name="Vision T.J."/>
            <person name="Zeng Q."/>
            <person name="Zolan M.E."/>
            <person name="Pukkila P.J."/>
        </authorList>
    </citation>
    <scope>NUCLEOTIDE SEQUENCE [LARGE SCALE GENOMIC DNA]</scope>
    <source>
        <strain evidence="3">Okayama-7 / 130 / ATCC MYA-4618 / FGSC 9003</strain>
    </source>
</reference>
<evidence type="ECO:0000313" key="2">
    <source>
        <dbReference type="EMBL" id="EFI27213.1"/>
    </source>
</evidence>
<dbReference type="eggNOG" id="ENOG502T7BQ">
    <property type="taxonomic scope" value="Eukaryota"/>
</dbReference>
<comment type="caution">
    <text evidence="2">The sequence shown here is derived from an EMBL/GenBank/DDBJ whole genome shotgun (WGS) entry which is preliminary data.</text>
</comment>
<organism evidence="2 3">
    <name type="scientific">Coprinopsis cinerea (strain Okayama-7 / 130 / ATCC MYA-4618 / FGSC 9003)</name>
    <name type="common">Inky cap fungus</name>
    <name type="synonym">Hormographiella aspergillata</name>
    <dbReference type="NCBI Taxonomy" id="240176"/>
    <lineage>
        <taxon>Eukaryota</taxon>
        <taxon>Fungi</taxon>
        <taxon>Dikarya</taxon>
        <taxon>Basidiomycota</taxon>
        <taxon>Agaricomycotina</taxon>
        <taxon>Agaricomycetes</taxon>
        <taxon>Agaricomycetidae</taxon>
        <taxon>Agaricales</taxon>
        <taxon>Agaricineae</taxon>
        <taxon>Psathyrellaceae</taxon>
        <taxon>Coprinopsis</taxon>
    </lineage>
</organism>
<keyword evidence="1" id="KW-0812">Transmembrane</keyword>
<dbReference type="OrthoDB" id="3358048at2759"/>
<dbReference type="OMA" id="QRVPFRF"/>
<dbReference type="HOGENOM" id="CLU_097226_0_0_1"/>
<dbReference type="EMBL" id="AACS02000008">
    <property type="protein sequence ID" value="EFI27213.1"/>
    <property type="molecule type" value="Genomic_DNA"/>
</dbReference>
<dbReference type="AlphaFoldDB" id="D6RP26"/>
<evidence type="ECO:0000256" key="1">
    <source>
        <dbReference type="SAM" id="Phobius"/>
    </source>
</evidence>
<dbReference type="KEGG" id="cci:CC1G_15038"/>
<keyword evidence="1" id="KW-0472">Membrane</keyword>
<evidence type="ECO:0000313" key="3">
    <source>
        <dbReference type="Proteomes" id="UP000001861"/>
    </source>
</evidence>
<feature type="transmembrane region" description="Helical" evidence="1">
    <location>
        <begin position="152"/>
        <end position="171"/>
    </location>
</feature>
<keyword evidence="1" id="KW-1133">Transmembrane helix</keyword>
<protein>
    <submittedName>
        <fullName evidence="2">Uncharacterized protein</fullName>
    </submittedName>
</protein>
<dbReference type="VEuPathDB" id="FungiDB:CC1G_15038"/>
<dbReference type="Proteomes" id="UP000001861">
    <property type="component" value="Unassembled WGS sequence"/>
</dbReference>
<accession>D6RP26</accession>
<dbReference type="GeneID" id="9379960"/>
<dbReference type="InParanoid" id="D6RP26"/>
<keyword evidence="3" id="KW-1185">Reference proteome</keyword>
<dbReference type="RefSeq" id="XP_002910707.1">
    <property type="nucleotide sequence ID" value="XM_002910661.1"/>
</dbReference>